<dbReference type="PROSITE" id="PS51192">
    <property type="entry name" value="HELICASE_ATP_BIND_1"/>
    <property type="match status" value="1"/>
</dbReference>
<evidence type="ECO:0000313" key="6">
    <source>
        <dbReference type="Proteomes" id="UP000018467"/>
    </source>
</evidence>
<dbReference type="Gene3D" id="1.20.120.1080">
    <property type="match status" value="1"/>
</dbReference>
<dbReference type="FunFam" id="3.40.50.300:FF:001055">
    <property type="entry name" value="putative pre-mRNA-splicing factor ATP-dependent RNA helicase DHX32"/>
    <property type="match status" value="1"/>
</dbReference>
<dbReference type="InterPro" id="IPR011709">
    <property type="entry name" value="DEAD-box_helicase_OB_fold"/>
</dbReference>
<reference evidence="5" key="4">
    <citation type="submission" date="2025-09" db="UniProtKB">
        <authorList>
            <consortium name="Ensembl"/>
        </authorList>
    </citation>
    <scope>IDENTIFICATION</scope>
</reference>
<dbReference type="InterPro" id="IPR014001">
    <property type="entry name" value="Helicase_ATP-bd"/>
</dbReference>
<dbReference type="Pfam" id="PF04408">
    <property type="entry name" value="WHD_HA2"/>
    <property type="match status" value="1"/>
</dbReference>
<dbReference type="eggNOG" id="KOG0925">
    <property type="taxonomic scope" value="Eukaryota"/>
</dbReference>
<dbReference type="Pfam" id="PF21010">
    <property type="entry name" value="HA2_C"/>
    <property type="match status" value="1"/>
</dbReference>
<dbReference type="Pfam" id="PF07717">
    <property type="entry name" value="OB_NTP_bind"/>
    <property type="match status" value="1"/>
</dbReference>
<dbReference type="AlphaFoldDB" id="W5KKB2"/>
<dbReference type="InterPro" id="IPR048333">
    <property type="entry name" value="HA2_WH"/>
</dbReference>
<feature type="domain" description="Helicase ATP-binding" evidence="4">
    <location>
        <begin position="47"/>
        <end position="213"/>
    </location>
</feature>
<protein>
    <submittedName>
        <fullName evidence="5">DEAH (Asp-Glu-Ala-His) box polypeptide 32a</fullName>
    </submittedName>
</protein>
<dbReference type="InterPro" id="IPR007502">
    <property type="entry name" value="Helicase-assoc_dom"/>
</dbReference>
<dbReference type="Ensembl" id="ENSAMXT00000008024.2">
    <property type="protein sequence ID" value="ENSAMXP00000008024.2"/>
    <property type="gene ID" value="ENSAMXG00000007801.2"/>
</dbReference>
<dbReference type="Bgee" id="ENSAMXG00000007801">
    <property type="expression patterns" value="Expressed in camera-type eye and 11 other cell types or tissues"/>
</dbReference>
<dbReference type="GO" id="GO:0003723">
    <property type="term" value="F:RNA binding"/>
    <property type="evidence" value="ECO:0007669"/>
    <property type="project" value="TreeGrafter"/>
</dbReference>
<reference evidence="6" key="1">
    <citation type="submission" date="2013-03" db="EMBL/GenBank/DDBJ databases">
        <authorList>
            <person name="Jeffery W."/>
            <person name="Warren W."/>
            <person name="Wilson R.K."/>
        </authorList>
    </citation>
    <scope>NUCLEOTIDE SEQUENCE</scope>
    <source>
        <strain evidence="6">female</strain>
    </source>
</reference>
<dbReference type="Proteomes" id="UP000018467">
    <property type="component" value="Unassembled WGS sequence"/>
</dbReference>
<name>W5KKB2_ASTMX</name>
<keyword evidence="1" id="KW-0547">Nucleotide-binding</keyword>
<dbReference type="SUPFAM" id="SSF52540">
    <property type="entry name" value="P-loop containing nucleoside triphosphate hydrolases"/>
    <property type="match status" value="1"/>
</dbReference>
<organism evidence="5 6">
    <name type="scientific">Astyanax mexicanus</name>
    <name type="common">Blind cave fish</name>
    <name type="synonym">Astyanax fasciatus mexicanus</name>
    <dbReference type="NCBI Taxonomy" id="7994"/>
    <lineage>
        <taxon>Eukaryota</taxon>
        <taxon>Metazoa</taxon>
        <taxon>Chordata</taxon>
        <taxon>Craniata</taxon>
        <taxon>Vertebrata</taxon>
        <taxon>Euteleostomi</taxon>
        <taxon>Actinopterygii</taxon>
        <taxon>Neopterygii</taxon>
        <taxon>Teleostei</taxon>
        <taxon>Ostariophysi</taxon>
        <taxon>Characiformes</taxon>
        <taxon>Characoidei</taxon>
        <taxon>Acestrorhamphidae</taxon>
        <taxon>Acestrorhamphinae</taxon>
        <taxon>Astyanax</taxon>
    </lineage>
</organism>
<evidence type="ECO:0000256" key="2">
    <source>
        <dbReference type="ARBA" id="ARBA00022840"/>
    </source>
</evidence>
<reference evidence="5" key="3">
    <citation type="submission" date="2025-08" db="UniProtKB">
        <authorList>
            <consortium name="Ensembl"/>
        </authorList>
    </citation>
    <scope>IDENTIFICATION</scope>
</reference>
<keyword evidence="2" id="KW-0067">ATP-binding</keyword>
<dbReference type="GO" id="GO:0005524">
    <property type="term" value="F:ATP binding"/>
    <property type="evidence" value="ECO:0007669"/>
    <property type="project" value="UniProtKB-KW"/>
</dbReference>
<accession>W5KKB2</accession>
<evidence type="ECO:0000256" key="3">
    <source>
        <dbReference type="SAM" id="MobiDB-lite"/>
    </source>
</evidence>
<dbReference type="PANTHER" id="PTHR18934:SF88">
    <property type="entry name" value="PRE-MRNA-SPLICING FACTOR ATP-DEPENDENT RNA HELICASE DHX32-RELATED"/>
    <property type="match status" value="1"/>
</dbReference>
<evidence type="ECO:0000313" key="5">
    <source>
        <dbReference type="Ensembl" id="ENSAMXP00000008024.2"/>
    </source>
</evidence>
<dbReference type="HOGENOM" id="CLU_001832_5_11_1"/>
<evidence type="ECO:0000259" key="4">
    <source>
        <dbReference type="PROSITE" id="PS51192"/>
    </source>
</evidence>
<dbReference type="GeneTree" id="ENSGT00940000157227"/>
<proteinExistence type="predicted"/>
<dbReference type="GO" id="GO:0005681">
    <property type="term" value="C:spliceosomal complex"/>
    <property type="evidence" value="ECO:0007669"/>
    <property type="project" value="TreeGrafter"/>
</dbReference>
<dbReference type="Gene3D" id="3.40.50.300">
    <property type="entry name" value="P-loop containing nucleotide triphosphate hydrolases"/>
    <property type="match status" value="2"/>
</dbReference>
<dbReference type="GO" id="GO:0004386">
    <property type="term" value="F:helicase activity"/>
    <property type="evidence" value="ECO:0007669"/>
    <property type="project" value="TreeGrafter"/>
</dbReference>
<dbReference type="InterPro" id="IPR027417">
    <property type="entry name" value="P-loop_NTPase"/>
</dbReference>
<feature type="region of interest" description="Disordered" evidence="3">
    <location>
        <begin position="690"/>
        <end position="722"/>
    </location>
</feature>
<reference evidence="6" key="2">
    <citation type="journal article" date="2014" name="Nat. Commun.">
        <title>The cavefish genome reveals candidate genes for eye loss.</title>
        <authorList>
            <person name="McGaugh S.E."/>
            <person name="Gross J.B."/>
            <person name="Aken B."/>
            <person name="Blin M."/>
            <person name="Borowsky R."/>
            <person name="Chalopin D."/>
            <person name="Hinaux H."/>
            <person name="Jeffery W.R."/>
            <person name="Keene A."/>
            <person name="Ma L."/>
            <person name="Minx P."/>
            <person name="Murphy D."/>
            <person name="O'Quin K.E."/>
            <person name="Retaux S."/>
            <person name="Rohner N."/>
            <person name="Searle S.M."/>
            <person name="Stahl B.A."/>
            <person name="Tabin C."/>
            <person name="Volff J.N."/>
            <person name="Yoshizawa M."/>
            <person name="Warren W.C."/>
        </authorList>
    </citation>
    <scope>NUCLEOTIDE SEQUENCE [LARGE SCALE GENOMIC DNA]</scope>
    <source>
        <strain evidence="6">female</strain>
    </source>
</reference>
<keyword evidence="6" id="KW-1185">Reference proteome</keyword>
<dbReference type="PANTHER" id="PTHR18934">
    <property type="entry name" value="ATP-DEPENDENT RNA HELICASE"/>
    <property type="match status" value="1"/>
</dbReference>
<dbReference type="SMART" id="SM00847">
    <property type="entry name" value="HA2"/>
    <property type="match status" value="1"/>
</dbReference>
<evidence type="ECO:0000256" key="1">
    <source>
        <dbReference type="ARBA" id="ARBA00022741"/>
    </source>
</evidence>
<sequence>DRRSWVLGFGDDLELNRFDGLPHSSRFYSLLQKRQQLPVWSSRAEFLQNLKTNQILLLSASCRSGRSSQVPQWCAEFCLEVRYQHGVVVCSQVQGRQAVELALRVADEMDVNIGHEVGYSVPLQNCCSSDTILRFCTDDVLLRELMSDPLLEHYGVVVIDQAHERTVSTDLLLGLLKEVLLQRPELRVVVLSVPPASETFLQHYGEVPHLRVETPSSAEVVYSSGGRAENFYSALRLVLEVHRAKEPGDLAVFLASEQEVICACSLLVKEAARLSSALGELVPVALCPGQPGICPPITENHYRSRKVFLSCSQSEDMFWSVDTVNFVIDTGVEKRYVYNPRIRSSSEVIRPISRCRAEIRKQLSGSTGKCFCLYPEEAELPAEIPARILEANITSTVLFLKRMEVAGLGRCDFISRPDPEGLMQALEELDYLAALDDDGNLSEIGIIMSEFPLDPQMAKALLASCEFDCVNEVLTIAAMLAAPSCFLEPPFGFETEAMKSHMKLHHPEGDHFTLINIYNAFKRSQRETRESTNNPEKWCQDFFLCCSALRAADAVRDELTDILRRLELPLSEPAFGTKTNTLNIKRALLSGYFMQVARDVDGSGNYFMLSNKHLAQVHPLSAYGSRAQKLGLPEWVLFHEYTLSDLNCIRTVTHIQPKLFIQMAPQYFFYNLPSSEGKELLQNILDSEGSRTLKRRQKNQPVITEPPKEPEESQSSDRCVIQ</sequence>